<dbReference type="Proteomes" id="UP001275315">
    <property type="component" value="Unassembled WGS sequence"/>
</dbReference>
<accession>A0ABU5CQ40</accession>
<proteinExistence type="predicted"/>
<gene>
    <name evidence="1" type="ORF">RWD45_01740</name>
</gene>
<comment type="caution">
    <text evidence="1">The sequence shown here is derived from an EMBL/GenBank/DDBJ whole genome shotgun (WGS) entry which is preliminary data.</text>
</comment>
<dbReference type="EMBL" id="JAWDIQ010000001">
    <property type="protein sequence ID" value="MDY0407575.1"/>
    <property type="molecule type" value="Genomic_DNA"/>
</dbReference>
<evidence type="ECO:0000313" key="1">
    <source>
        <dbReference type="EMBL" id="MDY0407575.1"/>
    </source>
</evidence>
<evidence type="ECO:0000313" key="2">
    <source>
        <dbReference type="Proteomes" id="UP001275315"/>
    </source>
</evidence>
<organism evidence="1 2">
    <name type="scientific">Paracerasibacillus soli</name>
    <dbReference type="NCBI Taxonomy" id="480284"/>
    <lineage>
        <taxon>Bacteria</taxon>
        <taxon>Bacillati</taxon>
        <taxon>Bacillota</taxon>
        <taxon>Bacilli</taxon>
        <taxon>Bacillales</taxon>
        <taxon>Bacillaceae</taxon>
        <taxon>Paracerasibacillus</taxon>
    </lineage>
</organism>
<dbReference type="RefSeq" id="WP_320378381.1">
    <property type="nucleotide sequence ID" value="NZ_JAWDIQ010000001.1"/>
</dbReference>
<protein>
    <submittedName>
        <fullName evidence="1">Uncharacterized protein</fullName>
    </submittedName>
</protein>
<reference evidence="1 2" key="1">
    <citation type="submission" date="2023-10" db="EMBL/GenBank/DDBJ databases">
        <title>Virgibacillus soli CC-YMP-6 genome.</title>
        <authorList>
            <person name="Miliotis G."/>
            <person name="Sengupta P."/>
            <person name="Hameed A."/>
            <person name="Chuvochina M."/>
            <person name="Mcdonagh F."/>
            <person name="Simpson A.C."/>
            <person name="Singh N.K."/>
            <person name="Rekha P.D."/>
            <person name="Raman K."/>
            <person name="Hugenholtz P."/>
            <person name="Venkateswaran K."/>
        </authorList>
    </citation>
    <scope>NUCLEOTIDE SEQUENCE [LARGE SCALE GENOMIC DNA]</scope>
    <source>
        <strain evidence="1 2">CC-YMP-6</strain>
    </source>
</reference>
<name>A0ABU5CQ40_9BACI</name>
<keyword evidence="2" id="KW-1185">Reference proteome</keyword>
<sequence>MRFFNLSFSLPTTFKSMVEKQITKDKQIDIKDLDMNKTILNIRIEKPFTSAKKIEEYETDDNDIISTLLNNELRFYKGGRFKESNEEYDLYIYFESFVRRYTVSEDYIKTFDGIYKILDKENDLYESLKSLYNQVQ</sequence>